<evidence type="ECO:0000256" key="1">
    <source>
        <dbReference type="SAM" id="Phobius"/>
    </source>
</evidence>
<accession>A0A6J8AKR4</accession>
<keyword evidence="3" id="KW-1185">Reference proteome</keyword>
<evidence type="ECO:0000313" key="2">
    <source>
        <dbReference type="EMBL" id="CAC5369019.1"/>
    </source>
</evidence>
<keyword evidence="1" id="KW-0812">Transmembrane</keyword>
<dbReference type="Proteomes" id="UP000507470">
    <property type="component" value="Unassembled WGS sequence"/>
</dbReference>
<name>A0A6J8AKR4_MYTCO</name>
<protein>
    <recommendedName>
        <fullName evidence="4">EGF-like domain-containing protein</fullName>
    </recommendedName>
</protein>
<keyword evidence="1" id="KW-1133">Transmembrane helix</keyword>
<evidence type="ECO:0008006" key="4">
    <source>
        <dbReference type="Google" id="ProtNLM"/>
    </source>
</evidence>
<feature type="transmembrane region" description="Helical" evidence="1">
    <location>
        <begin position="70"/>
        <end position="95"/>
    </location>
</feature>
<organism evidence="2 3">
    <name type="scientific">Mytilus coruscus</name>
    <name type="common">Sea mussel</name>
    <dbReference type="NCBI Taxonomy" id="42192"/>
    <lineage>
        <taxon>Eukaryota</taxon>
        <taxon>Metazoa</taxon>
        <taxon>Spiralia</taxon>
        <taxon>Lophotrochozoa</taxon>
        <taxon>Mollusca</taxon>
        <taxon>Bivalvia</taxon>
        <taxon>Autobranchia</taxon>
        <taxon>Pteriomorphia</taxon>
        <taxon>Mytilida</taxon>
        <taxon>Mytiloidea</taxon>
        <taxon>Mytilidae</taxon>
        <taxon>Mytilinae</taxon>
        <taxon>Mytilus</taxon>
    </lineage>
</organism>
<dbReference type="AlphaFoldDB" id="A0A6J8AKR4"/>
<dbReference type="OrthoDB" id="6142616at2759"/>
<dbReference type="EMBL" id="CACVKT020001551">
    <property type="protein sequence ID" value="CAC5369019.1"/>
    <property type="molecule type" value="Genomic_DNA"/>
</dbReference>
<gene>
    <name evidence="2" type="ORF">MCOR_8358</name>
</gene>
<proteinExistence type="predicted"/>
<reference evidence="2 3" key="1">
    <citation type="submission" date="2020-06" db="EMBL/GenBank/DDBJ databases">
        <authorList>
            <person name="Li R."/>
            <person name="Bekaert M."/>
        </authorList>
    </citation>
    <scope>NUCLEOTIDE SEQUENCE [LARGE SCALE GENOMIC DNA]</scope>
    <source>
        <strain evidence="3">wild</strain>
    </source>
</reference>
<sequence length="219" mass="25023">MDEHLCDIGYSFAYNICKSDCLDFDCDNNGKCTIDKYGCPMCQCQQIGDFVFTGLHCEIRTEKLALESKFIIAITATVGIILVIFIMITCFLYYLKGRKVRSMTKTIESVGDREDLSQYLPSSIRRSFYTSADTYASVYKSQDNECTHHEAIDNSKDRGNKINTNTDYMITEVEVRPSPWYQSTEIINGKEIVCSSKICDHRKPFSGKEPRHPSDVNFD</sequence>
<evidence type="ECO:0000313" key="3">
    <source>
        <dbReference type="Proteomes" id="UP000507470"/>
    </source>
</evidence>
<keyword evidence="1" id="KW-0472">Membrane</keyword>